<feature type="active site" description="Proton donor/acceptor" evidence="9">
    <location>
        <position position="133"/>
    </location>
</feature>
<proteinExistence type="inferred from homology"/>
<dbReference type="GO" id="GO:0071972">
    <property type="term" value="F:peptidoglycan L,D-transpeptidase activity"/>
    <property type="evidence" value="ECO:0007669"/>
    <property type="project" value="TreeGrafter"/>
</dbReference>
<dbReference type="PANTHER" id="PTHR30582">
    <property type="entry name" value="L,D-TRANSPEPTIDASE"/>
    <property type="match status" value="1"/>
</dbReference>
<accession>A0A9Q6EI50</accession>
<evidence type="ECO:0000256" key="4">
    <source>
        <dbReference type="ARBA" id="ARBA00022679"/>
    </source>
</evidence>
<dbReference type="PROSITE" id="PS52029">
    <property type="entry name" value="LD_TPASE"/>
    <property type="match status" value="1"/>
</dbReference>
<dbReference type="EMBL" id="LAHD01000130">
    <property type="protein sequence ID" value="PHJ96238.1"/>
    <property type="molecule type" value="Genomic_DNA"/>
</dbReference>
<comment type="similarity">
    <text evidence="2">Belongs to the YkuD family.</text>
</comment>
<comment type="caution">
    <text evidence="11">The sequence shown here is derived from an EMBL/GenBank/DDBJ whole genome shotgun (WGS) entry which is preliminary data.</text>
</comment>
<dbReference type="Pfam" id="PF03734">
    <property type="entry name" value="YkuD"/>
    <property type="match status" value="1"/>
</dbReference>
<dbReference type="GO" id="GO:0016757">
    <property type="term" value="F:glycosyltransferase activity"/>
    <property type="evidence" value="ECO:0007669"/>
    <property type="project" value="UniProtKB-KW"/>
</dbReference>
<evidence type="ECO:0000256" key="7">
    <source>
        <dbReference type="ARBA" id="ARBA00022984"/>
    </source>
</evidence>
<evidence type="ECO:0000256" key="6">
    <source>
        <dbReference type="ARBA" id="ARBA00022960"/>
    </source>
</evidence>
<keyword evidence="8 9" id="KW-0961">Cell wall biogenesis/degradation</keyword>
<dbReference type="GO" id="GO:0071555">
    <property type="term" value="P:cell wall organization"/>
    <property type="evidence" value="ECO:0007669"/>
    <property type="project" value="UniProtKB-UniRule"/>
</dbReference>
<name>A0A9Q6EI50_NOSLI</name>
<dbReference type="Gene3D" id="2.40.440.10">
    <property type="entry name" value="L,D-transpeptidase catalytic domain-like"/>
    <property type="match status" value="1"/>
</dbReference>
<sequence>MASSMAKETPIYSAVVSTDTRSEVNQTVSTSPSTPSNIIQPQETVNKKYLLLNLSDRRVYVYKDGKLQASYPVAIGRSGWETPTGTFAVINMEQNPIWQNPFTQEIIPAGSQNPLGVAWIGFLSNGGAEIGFHGTTNEKLIGQAVSHGCVRMRNQDILKLYQQVTIGMPVKVVP</sequence>
<reference evidence="11 12" key="1">
    <citation type="submission" date="2015-02" db="EMBL/GenBank/DDBJ databases">
        <title>Nostoc linckia genome annotation.</title>
        <authorList>
            <person name="Zhou Z."/>
        </authorList>
    </citation>
    <scope>NUCLEOTIDE SEQUENCE [LARGE SCALE GENOMIC DNA]</scope>
    <source>
        <strain evidence="12">z8</strain>
    </source>
</reference>
<evidence type="ECO:0000256" key="8">
    <source>
        <dbReference type="ARBA" id="ARBA00023316"/>
    </source>
</evidence>
<dbReference type="InterPro" id="IPR005490">
    <property type="entry name" value="LD_TPept_cat_dom"/>
</dbReference>
<dbReference type="SUPFAM" id="SSF141523">
    <property type="entry name" value="L,D-transpeptidase catalytic domain-like"/>
    <property type="match status" value="1"/>
</dbReference>
<dbReference type="CDD" id="cd16913">
    <property type="entry name" value="YkuD_like"/>
    <property type="match status" value="1"/>
</dbReference>
<dbReference type="InterPro" id="IPR050979">
    <property type="entry name" value="LD-transpeptidase"/>
</dbReference>
<keyword evidence="5" id="KW-0378">Hydrolase</keyword>
<dbReference type="GO" id="GO:0018104">
    <property type="term" value="P:peptidoglycan-protein cross-linking"/>
    <property type="evidence" value="ECO:0007669"/>
    <property type="project" value="TreeGrafter"/>
</dbReference>
<evidence type="ECO:0000256" key="9">
    <source>
        <dbReference type="PROSITE-ProRule" id="PRU01373"/>
    </source>
</evidence>
<keyword evidence="4" id="KW-0808">Transferase</keyword>
<dbReference type="PANTHER" id="PTHR30582:SF24">
    <property type="entry name" value="L,D-TRANSPEPTIDASE ERFK_SRFK-RELATED"/>
    <property type="match status" value="1"/>
</dbReference>
<evidence type="ECO:0000256" key="5">
    <source>
        <dbReference type="ARBA" id="ARBA00022801"/>
    </source>
</evidence>
<dbReference type="InterPro" id="IPR038063">
    <property type="entry name" value="Transpep_catalytic_dom"/>
</dbReference>
<keyword evidence="6 9" id="KW-0133">Cell shape</keyword>
<evidence type="ECO:0000256" key="1">
    <source>
        <dbReference type="ARBA" id="ARBA00004752"/>
    </source>
</evidence>
<protein>
    <recommendedName>
        <fullName evidence="10">L,D-TPase catalytic domain-containing protein</fullName>
    </recommendedName>
</protein>
<organism evidence="11 12">
    <name type="scientific">Nostoc linckia z8</name>
    <dbReference type="NCBI Taxonomy" id="1628746"/>
    <lineage>
        <taxon>Bacteria</taxon>
        <taxon>Bacillati</taxon>
        <taxon>Cyanobacteriota</taxon>
        <taxon>Cyanophyceae</taxon>
        <taxon>Nostocales</taxon>
        <taxon>Nostocaceae</taxon>
        <taxon>Nostoc</taxon>
    </lineage>
</organism>
<evidence type="ECO:0000256" key="3">
    <source>
        <dbReference type="ARBA" id="ARBA00022676"/>
    </source>
</evidence>
<evidence type="ECO:0000259" key="10">
    <source>
        <dbReference type="PROSITE" id="PS52029"/>
    </source>
</evidence>
<dbReference type="Proteomes" id="UP000222310">
    <property type="component" value="Unassembled WGS sequence"/>
</dbReference>
<dbReference type="GO" id="GO:0005576">
    <property type="term" value="C:extracellular region"/>
    <property type="evidence" value="ECO:0007669"/>
    <property type="project" value="TreeGrafter"/>
</dbReference>
<keyword evidence="7 9" id="KW-0573">Peptidoglycan synthesis</keyword>
<feature type="domain" description="L,D-TPase catalytic" evidence="10">
    <location>
        <begin position="48"/>
        <end position="173"/>
    </location>
</feature>
<evidence type="ECO:0000313" key="12">
    <source>
        <dbReference type="Proteomes" id="UP000222310"/>
    </source>
</evidence>
<keyword evidence="3" id="KW-0328">Glycosyltransferase</keyword>
<evidence type="ECO:0000256" key="2">
    <source>
        <dbReference type="ARBA" id="ARBA00005992"/>
    </source>
</evidence>
<gene>
    <name evidence="11" type="ORF">VF08_30510</name>
</gene>
<comment type="pathway">
    <text evidence="1 9">Cell wall biogenesis; peptidoglycan biosynthesis.</text>
</comment>
<evidence type="ECO:0000313" key="11">
    <source>
        <dbReference type="EMBL" id="PHJ96238.1"/>
    </source>
</evidence>
<dbReference type="GO" id="GO:0008360">
    <property type="term" value="P:regulation of cell shape"/>
    <property type="evidence" value="ECO:0007669"/>
    <property type="project" value="UniProtKB-UniRule"/>
</dbReference>
<feature type="active site" description="Nucleophile" evidence="9">
    <location>
        <position position="149"/>
    </location>
</feature>
<dbReference type="AlphaFoldDB" id="A0A9Q6EI50"/>